<gene>
    <name evidence="2" type="ORF">H8R27_01150</name>
</gene>
<evidence type="ECO:0000313" key="3">
    <source>
        <dbReference type="Proteomes" id="UP000605990"/>
    </source>
</evidence>
<evidence type="ECO:0000313" key="2">
    <source>
        <dbReference type="EMBL" id="MBC5833482.1"/>
    </source>
</evidence>
<dbReference type="PANTHER" id="PTHR10953">
    <property type="entry name" value="UBIQUITIN-ACTIVATING ENZYME E1"/>
    <property type="match status" value="1"/>
</dbReference>
<dbReference type="Proteomes" id="UP000605990">
    <property type="component" value="Unassembled WGS sequence"/>
</dbReference>
<sequence length="236" mass="26377">MIEIQDFLRYSKQIQLPEIGESGQLKIKQARVLVIGAGGLGCPVLQYLAVVGVGNIGIVDFDKVEVHNLHRQILYTENHVGQLKASTAKTILENLNPNINIQSFKEKLTLENAKEIITNFDLVVDGTDNFTTRYIINDTCVLLNKPLIYGSIFKFEGQIAVFNHKNSKNLRDIFPEPPNPEDVPNCSLNGVLGTLPGIIGTLMAQETLKLILELPTLKNELLLFDTLNFNFTKLKF</sequence>
<dbReference type="InterPro" id="IPR045886">
    <property type="entry name" value="ThiF/MoeB/HesA"/>
</dbReference>
<dbReference type="SUPFAM" id="SSF69572">
    <property type="entry name" value="Activating enzymes of the ubiquitin-like proteins"/>
    <property type="match status" value="1"/>
</dbReference>
<protein>
    <submittedName>
        <fullName evidence="2">HesA/MoeB/ThiF family protein</fullName>
    </submittedName>
</protein>
<dbReference type="PANTHER" id="PTHR10953:SF102">
    <property type="entry name" value="ADENYLYLTRANSFERASE AND SULFURTRANSFERASE MOCS3"/>
    <property type="match status" value="1"/>
</dbReference>
<dbReference type="InterPro" id="IPR035985">
    <property type="entry name" value="Ubiquitin-activating_enz"/>
</dbReference>
<proteinExistence type="predicted"/>
<organism evidence="2 3">
    <name type="scientific">Flavobacterium bernardetii</name>
    <dbReference type="NCBI Taxonomy" id="2813823"/>
    <lineage>
        <taxon>Bacteria</taxon>
        <taxon>Pseudomonadati</taxon>
        <taxon>Bacteroidota</taxon>
        <taxon>Flavobacteriia</taxon>
        <taxon>Flavobacteriales</taxon>
        <taxon>Flavobacteriaceae</taxon>
        <taxon>Flavobacterium</taxon>
    </lineage>
</organism>
<dbReference type="InterPro" id="IPR000594">
    <property type="entry name" value="ThiF_NAD_FAD-bd"/>
</dbReference>
<name>A0ABR7IUP8_9FLAO</name>
<evidence type="ECO:0000259" key="1">
    <source>
        <dbReference type="Pfam" id="PF00899"/>
    </source>
</evidence>
<dbReference type="Pfam" id="PF00899">
    <property type="entry name" value="ThiF"/>
    <property type="match status" value="1"/>
</dbReference>
<feature type="domain" description="THIF-type NAD/FAD binding fold" evidence="1">
    <location>
        <begin position="10"/>
        <end position="235"/>
    </location>
</feature>
<comment type="caution">
    <text evidence="2">The sequence shown here is derived from an EMBL/GenBank/DDBJ whole genome shotgun (WGS) entry which is preliminary data.</text>
</comment>
<dbReference type="RefSeq" id="WP_166124733.1">
    <property type="nucleotide sequence ID" value="NZ_JAANOQ010000001.1"/>
</dbReference>
<dbReference type="EMBL" id="JACRUN010000001">
    <property type="protein sequence ID" value="MBC5833482.1"/>
    <property type="molecule type" value="Genomic_DNA"/>
</dbReference>
<keyword evidence="3" id="KW-1185">Reference proteome</keyword>
<reference evidence="2 3" key="1">
    <citation type="submission" date="2020-08" db="EMBL/GenBank/DDBJ databases">
        <title>Description of novel Flavobacterium F-408 isolate.</title>
        <authorList>
            <person name="Saticioglu I.B."/>
            <person name="Duman M."/>
            <person name="Altun S."/>
        </authorList>
    </citation>
    <scope>NUCLEOTIDE SEQUENCE [LARGE SCALE GENOMIC DNA]</scope>
    <source>
        <strain evidence="2 3">F-408</strain>
    </source>
</reference>
<accession>A0ABR7IUP8</accession>
<dbReference type="Gene3D" id="3.40.50.720">
    <property type="entry name" value="NAD(P)-binding Rossmann-like Domain"/>
    <property type="match status" value="1"/>
</dbReference>
<dbReference type="CDD" id="cd00757">
    <property type="entry name" value="ThiF_MoeB_HesA_family"/>
    <property type="match status" value="1"/>
</dbReference>